<gene>
    <name evidence="8" type="ORF">ETB97_001506</name>
</gene>
<dbReference type="Pfam" id="PF00067">
    <property type="entry name" value="p450"/>
    <property type="match status" value="1"/>
</dbReference>
<comment type="caution">
    <text evidence="8">The sequence shown here is derived from an EMBL/GenBank/DDBJ whole genome shotgun (WGS) entry which is preliminary data.</text>
</comment>
<keyword evidence="6 7" id="KW-0503">Monooxygenase</keyword>
<dbReference type="GO" id="GO:0005506">
    <property type="term" value="F:iron ion binding"/>
    <property type="evidence" value="ECO:0007669"/>
    <property type="project" value="InterPro"/>
</dbReference>
<dbReference type="PROSITE" id="PS00086">
    <property type="entry name" value="CYTOCHROME_P450"/>
    <property type="match status" value="1"/>
</dbReference>
<evidence type="ECO:0000256" key="7">
    <source>
        <dbReference type="RuleBase" id="RU000461"/>
    </source>
</evidence>
<dbReference type="InterPro" id="IPR017972">
    <property type="entry name" value="Cyt_P450_CS"/>
</dbReference>
<dbReference type="PANTHER" id="PTHR24287">
    <property type="entry name" value="P450, PUTATIVE (EUROFUNG)-RELATED"/>
    <property type="match status" value="1"/>
</dbReference>
<dbReference type="InterPro" id="IPR001128">
    <property type="entry name" value="Cyt_P450"/>
</dbReference>
<dbReference type="GO" id="GO:0016705">
    <property type="term" value="F:oxidoreductase activity, acting on paired donors, with incorporation or reduction of molecular oxygen"/>
    <property type="evidence" value="ECO:0007669"/>
    <property type="project" value="InterPro"/>
</dbReference>
<keyword evidence="5 7" id="KW-0408">Iron</keyword>
<name>A0A8H6AF53_PETAA</name>
<keyword evidence="7" id="KW-0349">Heme</keyword>
<dbReference type="EMBL" id="SPNV01000013">
    <property type="protein sequence ID" value="KAF5865930.1"/>
    <property type="molecule type" value="Genomic_DNA"/>
</dbReference>
<dbReference type="GO" id="GO:0020037">
    <property type="term" value="F:heme binding"/>
    <property type="evidence" value="ECO:0007669"/>
    <property type="project" value="InterPro"/>
</dbReference>
<dbReference type="AlphaFoldDB" id="A0A8H6AF53"/>
<evidence type="ECO:0000256" key="1">
    <source>
        <dbReference type="ARBA" id="ARBA00001971"/>
    </source>
</evidence>
<evidence type="ECO:0000313" key="9">
    <source>
        <dbReference type="Proteomes" id="UP000541154"/>
    </source>
</evidence>
<evidence type="ECO:0008006" key="10">
    <source>
        <dbReference type="Google" id="ProtNLM"/>
    </source>
</evidence>
<dbReference type="Proteomes" id="UP000541154">
    <property type="component" value="Unassembled WGS sequence"/>
</dbReference>
<dbReference type="Gene3D" id="1.10.630.10">
    <property type="entry name" value="Cytochrome P450"/>
    <property type="match status" value="1"/>
</dbReference>
<proteinExistence type="inferred from homology"/>
<keyword evidence="3 7" id="KW-0479">Metal-binding</keyword>
<reference evidence="8 9" key="1">
    <citation type="submission" date="2019-04" db="EMBL/GenBank/DDBJ databases">
        <title>Aspergillus burnettii sp. nov., novel species from soil in southeast Queensland.</title>
        <authorList>
            <person name="Gilchrist C.L.M."/>
            <person name="Pitt J.I."/>
            <person name="Lange L."/>
            <person name="Lacey H.J."/>
            <person name="Vuong D."/>
            <person name="Midgley D.J."/>
            <person name="Greenfield P."/>
            <person name="Bradbury M."/>
            <person name="Lacey E."/>
            <person name="Busk P.K."/>
            <person name="Pilgaard B."/>
            <person name="Chooi Y.H."/>
            <person name="Piggott A.M."/>
        </authorList>
    </citation>
    <scope>NUCLEOTIDE SEQUENCE [LARGE SCALE GENOMIC DNA]</scope>
    <source>
        <strain evidence="8 9">FRR 5400</strain>
    </source>
</reference>
<dbReference type="InterPro" id="IPR036396">
    <property type="entry name" value="Cyt_P450_sf"/>
</dbReference>
<keyword evidence="4 7" id="KW-0560">Oxidoreductase</keyword>
<evidence type="ECO:0000256" key="5">
    <source>
        <dbReference type="ARBA" id="ARBA00023004"/>
    </source>
</evidence>
<evidence type="ECO:0000256" key="4">
    <source>
        <dbReference type="ARBA" id="ARBA00023002"/>
    </source>
</evidence>
<dbReference type="InterPro" id="IPR047146">
    <property type="entry name" value="Cyt_P450_E_CYP52_fungi"/>
</dbReference>
<dbReference type="PANTHER" id="PTHR24287:SF5">
    <property type="entry name" value="P450, PUTATIVE (EUROFUNG)-RELATED"/>
    <property type="match status" value="1"/>
</dbReference>
<sequence length="154" mass="17424">MRVALSDTTLPSGGGPCGTQPVHVKKDTLVAYSPLYMHRSDLYPDAYADGTPFPDPREYHPDRWVYPGSKTADSEKINEGPWIPKPWTYIPFNGGPRICLGQQFALTEMGYTLVRIFQKYKCLERRMRAEDGGLMRTNIVLTPAREVNVVFIQS</sequence>
<comment type="similarity">
    <text evidence="2 7">Belongs to the cytochrome P450 family.</text>
</comment>
<comment type="cofactor">
    <cofactor evidence="1">
        <name>heme</name>
        <dbReference type="ChEBI" id="CHEBI:30413"/>
    </cofactor>
</comment>
<evidence type="ECO:0000256" key="3">
    <source>
        <dbReference type="ARBA" id="ARBA00022723"/>
    </source>
</evidence>
<protein>
    <recommendedName>
        <fullName evidence="10">Cytochrome P450</fullName>
    </recommendedName>
</protein>
<keyword evidence="9" id="KW-1185">Reference proteome</keyword>
<dbReference type="SUPFAM" id="SSF48264">
    <property type="entry name" value="Cytochrome P450"/>
    <property type="match status" value="1"/>
</dbReference>
<evidence type="ECO:0000256" key="6">
    <source>
        <dbReference type="ARBA" id="ARBA00023033"/>
    </source>
</evidence>
<evidence type="ECO:0000256" key="2">
    <source>
        <dbReference type="ARBA" id="ARBA00010617"/>
    </source>
</evidence>
<dbReference type="GO" id="GO:0004497">
    <property type="term" value="F:monooxygenase activity"/>
    <property type="evidence" value="ECO:0007669"/>
    <property type="project" value="UniProtKB-KW"/>
</dbReference>
<organism evidence="8 9">
    <name type="scientific">Petromyces alliaceus</name>
    <name type="common">Aspergillus alliaceus</name>
    <dbReference type="NCBI Taxonomy" id="209559"/>
    <lineage>
        <taxon>Eukaryota</taxon>
        <taxon>Fungi</taxon>
        <taxon>Dikarya</taxon>
        <taxon>Ascomycota</taxon>
        <taxon>Pezizomycotina</taxon>
        <taxon>Eurotiomycetes</taxon>
        <taxon>Eurotiomycetidae</taxon>
        <taxon>Eurotiales</taxon>
        <taxon>Aspergillaceae</taxon>
        <taxon>Aspergillus</taxon>
        <taxon>Aspergillus subgen. Circumdati</taxon>
    </lineage>
</organism>
<accession>A0A8H6AF53</accession>
<evidence type="ECO:0000313" key="8">
    <source>
        <dbReference type="EMBL" id="KAF5865930.1"/>
    </source>
</evidence>